<dbReference type="NCBIfam" id="TIGR04030">
    <property type="entry name" value="perox_Avi_7169"/>
    <property type="match status" value="1"/>
</dbReference>
<reference evidence="3" key="1">
    <citation type="journal article" date="2019" name="Int. J. Syst. Evol. Microbiol.">
        <title>The Global Catalogue of Microorganisms (GCM) 10K type strain sequencing project: providing services to taxonomists for standard genome sequencing and annotation.</title>
        <authorList>
            <consortium name="The Broad Institute Genomics Platform"/>
            <consortium name="The Broad Institute Genome Sequencing Center for Infectious Disease"/>
            <person name="Wu L."/>
            <person name="Ma J."/>
        </authorList>
    </citation>
    <scope>NUCLEOTIDE SEQUENCE [LARGE SCALE GENOMIC DNA]</scope>
    <source>
        <strain evidence="3">CGMCC 1.6960</strain>
    </source>
</reference>
<dbReference type="Pfam" id="PF02627">
    <property type="entry name" value="CMD"/>
    <property type="match status" value="1"/>
</dbReference>
<evidence type="ECO:0000313" key="3">
    <source>
        <dbReference type="Proteomes" id="UP000626982"/>
    </source>
</evidence>
<proteinExistence type="predicted"/>
<dbReference type="InterPro" id="IPR004675">
    <property type="entry name" value="AhpD_core"/>
</dbReference>
<protein>
    <submittedName>
        <fullName evidence="2">Alkyl hydroperoxide reductase AhpD</fullName>
    </submittedName>
</protein>
<organism evidence="2 3">
    <name type="scientific">Agrococcus terreus</name>
    <dbReference type="NCBI Taxonomy" id="574649"/>
    <lineage>
        <taxon>Bacteria</taxon>
        <taxon>Bacillati</taxon>
        <taxon>Actinomycetota</taxon>
        <taxon>Actinomycetes</taxon>
        <taxon>Micrococcales</taxon>
        <taxon>Microbacteriaceae</taxon>
        <taxon>Agrococcus</taxon>
    </lineage>
</organism>
<name>A0ABQ2KIM4_9MICO</name>
<dbReference type="InterPro" id="IPR003779">
    <property type="entry name" value="CMD-like"/>
</dbReference>
<dbReference type="InterPro" id="IPR010195">
    <property type="entry name" value="Uncharacterised_peroxidase-rel"/>
</dbReference>
<dbReference type="PANTHER" id="PTHR35446">
    <property type="entry name" value="SI:CH211-175M2.5"/>
    <property type="match status" value="1"/>
</dbReference>
<evidence type="ECO:0000259" key="1">
    <source>
        <dbReference type="Pfam" id="PF02627"/>
    </source>
</evidence>
<accession>A0ABQ2KIM4</accession>
<dbReference type="EMBL" id="BMLM01000001">
    <property type="protein sequence ID" value="GGN84621.1"/>
    <property type="molecule type" value="Genomic_DNA"/>
</dbReference>
<keyword evidence="3" id="KW-1185">Reference proteome</keyword>
<dbReference type="InterPro" id="IPR029032">
    <property type="entry name" value="AhpD-like"/>
</dbReference>
<sequence length="199" mass="21583">MTEIRDYPALRRPDRFTQEGLGWVPWAPPVPEDALTDVQRHALVEASRSASPYFRLLARDPEALRARTLTDLDIFGNEDGGLPRWERELAAAASSRTTGCVFCASVHARAASRLSGRTDDVQRLLDEGVGVRVDERFDAIVDASAALAATPAAFDAEHVERLRAAGLDDAAIVDAIAGAAFFNWANRLMLSLGEPEVVG</sequence>
<dbReference type="NCBIfam" id="TIGR01926">
    <property type="entry name" value="peroxid_rel"/>
    <property type="match status" value="1"/>
</dbReference>
<evidence type="ECO:0000313" key="2">
    <source>
        <dbReference type="EMBL" id="GGN84621.1"/>
    </source>
</evidence>
<dbReference type="PANTHER" id="PTHR35446:SF2">
    <property type="entry name" value="CARBOXYMUCONOLACTONE DECARBOXYLASE-LIKE DOMAIN-CONTAINING PROTEIN"/>
    <property type="match status" value="1"/>
</dbReference>
<feature type="domain" description="Carboxymuconolactone decarboxylase-like" evidence="1">
    <location>
        <begin position="61"/>
        <end position="127"/>
    </location>
</feature>
<dbReference type="Gene3D" id="1.20.1290.10">
    <property type="entry name" value="AhpD-like"/>
    <property type="match status" value="1"/>
</dbReference>
<dbReference type="Proteomes" id="UP000626982">
    <property type="component" value="Unassembled WGS sequence"/>
</dbReference>
<gene>
    <name evidence="2" type="ORF">GCM10010968_16640</name>
</gene>
<dbReference type="InterPro" id="IPR023923">
    <property type="entry name" value="AhpD_Avi7169"/>
</dbReference>
<dbReference type="SUPFAM" id="SSF69118">
    <property type="entry name" value="AhpD-like"/>
    <property type="match status" value="1"/>
</dbReference>
<dbReference type="NCBIfam" id="TIGR00778">
    <property type="entry name" value="ahpD_dom"/>
    <property type="match status" value="1"/>
</dbReference>
<dbReference type="RefSeq" id="WP_188717704.1">
    <property type="nucleotide sequence ID" value="NZ_BAABBD010000002.1"/>
</dbReference>
<comment type="caution">
    <text evidence="2">The sequence shown here is derived from an EMBL/GenBank/DDBJ whole genome shotgun (WGS) entry which is preliminary data.</text>
</comment>